<feature type="region of interest" description="Disordered" evidence="1">
    <location>
        <begin position="104"/>
        <end position="141"/>
    </location>
</feature>
<gene>
    <name evidence="2" type="ORF">Plec18167_001961</name>
</gene>
<evidence type="ECO:0000313" key="3">
    <source>
        <dbReference type="Proteomes" id="UP001583193"/>
    </source>
</evidence>
<dbReference type="Proteomes" id="UP001583193">
    <property type="component" value="Unassembled WGS sequence"/>
</dbReference>
<organism evidence="2 3">
    <name type="scientific">Paecilomyces lecythidis</name>
    <dbReference type="NCBI Taxonomy" id="3004212"/>
    <lineage>
        <taxon>Eukaryota</taxon>
        <taxon>Fungi</taxon>
        <taxon>Dikarya</taxon>
        <taxon>Ascomycota</taxon>
        <taxon>Pezizomycotina</taxon>
        <taxon>Eurotiomycetes</taxon>
        <taxon>Eurotiomycetidae</taxon>
        <taxon>Eurotiales</taxon>
        <taxon>Thermoascaceae</taxon>
        <taxon>Paecilomyces</taxon>
    </lineage>
</organism>
<evidence type="ECO:0000256" key="1">
    <source>
        <dbReference type="SAM" id="MobiDB-lite"/>
    </source>
</evidence>
<accession>A0ABR3YCX0</accession>
<reference evidence="2 3" key="1">
    <citation type="journal article" date="2024" name="IMA Fungus">
        <title>IMA Genome - F19 : A genome assembly and annotation guide to empower mycologists, including annotated draft genome sequences of Ceratocystis pirilliformis, Diaporthe australafricana, Fusarium ophioides, Paecilomyces lecythidis, and Sporothrix stenoceras.</title>
        <authorList>
            <person name="Aylward J."/>
            <person name="Wilson A.M."/>
            <person name="Visagie C.M."/>
            <person name="Spraker J."/>
            <person name="Barnes I."/>
            <person name="Buitendag C."/>
            <person name="Ceriani C."/>
            <person name="Del Mar Angel L."/>
            <person name="du Plessis D."/>
            <person name="Fuchs T."/>
            <person name="Gasser K."/>
            <person name="Kramer D."/>
            <person name="Li W."/>
            <person name="Munsamy K."/>
            <person name="Piso A."/>
            <person name="Price J.L."/>
            <person name="Sonnekus B."/>
            <person name="Thomas C."/>
            <person name="van der Nest A."/>
            <person name="van Dijk A."/>
            <person name="van Heerden A."/>
            <person name="van Vuuren N."/>
            <person name="Yilmaz N."/>
            <person name="Duong T.A."/>
            <person name="van der Merwe N.A."/>
            <person name="Wingfield M.J."/>
            <person name="Wingfield B.D."/>
        </authorList>
    </citation>
    <scope>NUCLEOTIDE SEQUENCE [LARGE SCALE GENOMIC DNA]</scope>
    <source>
        <strain evidence="2 3">CMW 18167</strain>
    </source>
</reference>
<protein>
    <submittedName>
        <fullName evidence="2">Uncharacterized protein</fullName>
    </submittedName>
</protein>
<name>A0ABR3YCX0_9EURO</name>
<sequence>MAAAAVVTVTPDSEIPAWKAKVRGMAAHYKTCREKDDMGAFFAMYRTSFGDEVQNAFVSGPEGLANLQKLHAGKLSGFQRGFNLAAAQNKSDPTLHKLGKEMISDHENTSKEIEQTTKDLKDSKASRETAKQRMEEARERAKKKSNDIIDKKFDEALAYMDTLPPEKQDRAADLWIGLSNGFLRFWENVMGLVLDVIKTVIAWLANVWETVKKFVIAIKDTFVAAWNWFTGLF</sequence>
<evidence type="ECO:0000313" key="2">
    <source>
        <dbReference type="EMBL" id="KAL1885304.1"/>
    </source>
</evidence>
<proteinExistence type="predicted"/>
<comment type="caution">
    <text evidence="2">The sequence shown here is derived from an EMBL/GenBank/DDBJ whole genome shotgun (WGS) entry which is preliminary data.</text>
</comment>
<keyword evidence="3" id="KW-1185">Reference proteome</keyword>
<dbReference type="EMBL" id="JAVDPF010000003">
    <property type="protein sequence ID" value="KAL1885304.1"/>
    <property type="molecule type" value="Genomic_DNA"/>
</dbReference>